<feature type="domain" description="SLH" evidence="2">
    <location>
        <begin position="159"/>
        <end position="224"/>
    </location>
</feature>
<dbReference type="KEGG" id="ohi:H8790_04610"/>
<protein>
    <submittedName>
        <fullName evidence="3">S-layer homology domain-containing protein</fullName>
    </submittedName>
</protein>
<dbReference type="InterPro" id="IPR001119">
    <property type="entry name" value="SLH_dom"/>
</dbReference>
<reference evidence="3 4" key="1">
    <citation type="submission" date="2020-08" db="EMBL/GenBank/DDBJ databases">
        <authorList>
            <person name="Liu C."/>
            <person name="Sun Q."/>
        </authorList>
    </citation>
    <scope>NUCLEOTIDE SEQUENCE [LARGE SCALE GENOMIC DNA]</scope>
    <source>
        <strain evidence="3 4">NSJ-62</strain>
    </source>
</reference>
<dbReference type="AlphaFoldDB" id="A0A7G9B8E2"/>
<gene>
    <name evidence="3" type="ORF">H8790_04610</name>
</gene>
<dbReference type="EMBL" id="CP060490">
    <property type="protein sequence ID" value="QNL45823.1"/>
    <property type="molecule type" value="Genomic_DNA"/>
</dbReference>
<sequence>MLGTPLADAYARIVFAAVENNTSIQIKQEVFVLKQFRWQMSLFLALTLAMLTTQPAAALFGIQPKEEAPAAAEGAPIARELEISAYRGVPYTGQFQSNTEGVTYALADEPKKGTVTVEGDSFTYTSEKTGSDSFTYTATDADGKTSSPATVKITVTKAKTPVTYADLEGSAAQTAAIRLAECGVFTGANVGGSYFFEPDRAVSRGEFLAMTMETAGLAAEEAVNLTGFSDDEAIPTWAKSYATAAVEEGVIRGVTTDAGVVFSANSPISFNEAATILNRVLSVSDVDVETWYADRDSVPSWAAQAVGNMESVNVLATGSFGSTKMSEQVTRADAAQMLCAAKTLLEGKQTGFFDWLGE</sequence>
<proteinExistence type="predicted"/>
<organism evidence="3 4">
    <name type="scientific">Oscillibacter hominis</name>
    <dbReference type="NCBI Taxonomy" id="2763056"/>
    <lineage>
        <taxon>Bacteria</taxon>
        <taxon>Bacillati</taxon>
        <taxon>Bacillota</taxon>
        <taxon>Clostridia</taxon>
        <taxon>Eubacteriales</taxon>
        <taxon>Oscillospiraceae</taxon>
        <taxon>Oscillibacter</taxon>
    </lineage>
</organism>
<dbReference type="Gene3D" id="2.60.40.3440">
    <property type="match status" value="1"/>
</dbReference>
<dbReference type="Pfam" id="PF17963">
    <property type="entry name" value="Big_9"/>
    <property type="match status" value="1"/>
</dbReference>
<keyword evidence="1" id="KW-0677">Repeat</keyword>
<name>A0A7G9B8E2_9FIRM</name>
<dbReference type="Proteomes" id="UP000515960">
    <property type="component" value="Chromosome"/>
</dbReference>
<evidence type="ECO:0000259" key="2">
    <source>
        <dbReference type="PROSITE" id="PS51272"/>
    </source>
</evidence>
<feature type="domain" description="SLH" evidence="2">
    <location>
        <begin position="225"/>
        <end position="291"/>
    </location>
</feature>
<keyword evidence="4" id="KW-1185">Reference proteome</keyword>
<accession>A0A7G9B8E2</accession>
<evidence type="ECO:0000313" key="4">
    <source>
        <dbReference type="Proteomes" id="UP000515960"/>
    </source>
</evidence>
<evidence type="ECO:0000256" key="1">
    <source>
        <dbReference type="ARBA" id="ARBA00022737"/>
    </source>
</evidence>
<dbReference type="PROSITE" id="PS51272">
    <property type="entry name" value="SLH"/>
    <property type="match status" value="2"/>
</dbReference>
<evidence type="ECO:0000313" key="3">
    <source>
        <dbReference type="EMBL" id="QNL45823.1"/>
    </source>
</evidence>